<evidence type="ECO:0000313" key="2">
    <source>
        <dbReference type="EMBL" id="CAD9238853.1"/>
    </source>
</evidence>
<accession>A0A7S1XHX9</accession>
<gene>
    <name evidence="2" type="ORF">EAUS1353_LOCUS583</name>
</gene>
<protein>
    <recommendedName>
        <fullName evidence="1">MAT1 centre domain-containing protein</fullName>
    </recommendedName>
</protein>
<organism evidence="2">
    <name type="scientific">Erythrolobus australicus</name>
    <dbReference type="NCBI Taxonomy" id="1077150"/>
    <lineage>
        <taxon>Eukaryota</taxon>
        <taxon>Rhodophyta</taxon>
        <taxon>Bangiophyceae</taxon>
        <taxon>Porphyridiales</taxon>
        <taxon>Porphyridiaceae</taxon>
        <taxon>Erythrolobus</taxon>
    </lineage>
</organism>
<sequence length="106" mass="12318">MVEELVINLSEGINEEDTQNIIRKNRLENQDLIRINQAKKAEEDRMALERLVLGERKHRLRLEELRKQDLLADEERTLRVQPESRISNCSSHSACANCVCAPVYAF</sequence>
<dbReference type="AlphaFoldDB" id="A0A7S1XHX9"/>
<proteinExistence type="predicted"/>
<name>A0A7S1XHX9_9RHOD</name>
<dbReference type="Pfam" id="PF06391">
    <property type="entry name" value="MAT1"/>
    <property type="match status" value="1"/>
</dbReference>
<feature type="domain" description="MAT1 centre" evidence="1">
    <location>
        <begin position="2"/>
        <end position="76"/>
    </location>
</feature>
<dbReference type="EMBL" id="HBGI01000932">
    <property type="protein sequence ID" value="CAD9238853.1"/>
    <property type="molecule type" value="Transcribed_RNA"/>
</dbReference>
<reference evidence="2" key="1">
    <citation type="submission" date="2021-01" db="EMBL/GenBank/DDBJ databases">
        <authorList>
            <person name="Corre E."/>
            <person name="Pelletier E."/>
            <person name="Niang G."/>
            <person name="Scheremetjew M."/>
            <person name="Finn R."/>
            <person name="Kale V."/>
            <person name="Holt S."/>
            <person name="Cochrane G."/>
            <person name="Meng A."/>
            <person name="Brown T."/>
            <person name="Cohen L."/>
        </authorList>
    </citation>
    <scope>NUCLEOTIDE SEQUENCE</scope>
    <source>
        <strain evidence="2">CCMP3124</strain>
    </source>
</reference>
<evidence type="ECO:0000259" key="1">
    <source>
        <dbReference type="Pfam" id="PF06391"/>
    </source>
</evidence>
<dbReference type="InterPro" id="IPR015877">
    <property type="entry name" value="MAT1_centre"/>
</dbReference>